<keyword evidence="2" id="KW-0547">Nucleotide-binding</keyword>
<proteinExistence type="inferred from homology"/>
<dbReference type="Proteomes" id="UP001597419">
    <property type="component" value="Unassembled WGS sequence"/>
</dbReference>
<dbReference type="SMART" id="SM00382">
    <property type="entry name" value="AAA"/>
    <property type="match status" value="2"/>
</dbReference>
<dbReference type="InterPro" id="IPR050773">
    <property type="entry name" value="CbxX/CfxQ_RuBisCO_ESX"/>
</dbReference>
<evidence type="ECO:0000256" key="2">
    <source>
        <dbReference type="ARBA" id="ARBA00022741"/>
    </source>
</evidence>
<dbReference type="Pfam" id="PF17866">
    <property type="entry name" value="AAA_lid_6"/>
    <property type="match status" value="2"/>
</dbReference>
<dbReference type="InterPro" id="IPR003593">
    <property type="entry name" value="AAA+_ATPase"/>
</dbReference>
<dbReference type="InterPro" id="IPR039448">
    <property type="entry name" value="Beta_helix"/>
</dbReference>
<evidence type="ECO:0000259" key="4">
    <source>
        <dbReference type="SMART" id="SM00382"/>
    </source>
</evidence>
<dbReference type="InterPro" id="IPR012334">
    <property type="entry name" value="Pectin_lyas_fold"/>
</dbReference>
<dbReference type="InterPro" id="IPR000641">
    <property type="entry name" value="CbxX/CfxQ"/>
</dbReference>
<feature type="domain" description="AAA+ ATPase" evidence="4">
    <location>
        <begin position="854"/>
        <end position="992"/>
    </location>
</feature>
<keyword evidence="3" id="KW-0067">ATP-binding</keyword>
<sequence length="1077" mass="113429">MARPVLSVSPEGPEGYRTITAALEVARPGSVISVRPGRYRENLVLTKVVTITAAEGSRSVELSPVRGSAVRVTSEAVQLSGLVLRGKDSELPTVDVPRGQAAMDDCEVVGSAWTAVLARESGSLAMRGCRVSNSAGAGFVDTSEAGSVVEDTLFEHLGSSAVVISDRAAPVIRRCVMRDSRGNGVCANAESAGTVEDCRISRTDKPAIALEAGTATTVVRTAVTDVAIGAYLNTSGRPVLQDCSFVGTREHGIVVLGGDPVVRDCRIGRTRAHGIFVKDKARGSYENLRVFSAGQAAIHVGELAGPVFRDLDVHDCARDGVELTDECAAEFDKLEIRDVGGSAVTVRAGANPLLRRVSIEDVRGDGVVFGGGGRGRLEDSSVTGTAGAGIRIGDDADSYVSTTVLHDLPGAGVVLEPGGTGLLRDCEIRGCGGDGVSVAERAELTMSGSGIRDNKGHGVLVASGGRGTLTGCELRGNARDGLRVDTAEPVEVTDCVTVGNGGAGIGHPGGTERLSVENLDSRDNRVSGVDGAPEGGGALEELTSLVGLDGVKQQVATLIDLNQMAKRRQQAGLPGLPMSRHLIFAGPPGTGKTTVARLYGTILASLGALRSGHLVEVSRADLVAQIVGGTAIKTTEAFTRALGGVLFIDEAYTLTAQEPGNGPDFGREAVDTLVKLMEDHRDDVVVIAAGYSAQMHGFLGSNPGLASRFNRTIEFDNYAVDELVTIVERTCDAHSYQLAEDTRAALAEHFRRMHRGPDFGNGRAARKLFEEMIDRQAVRLAAQPGADEEELSLLLPSDISEAAARPPEEKSPSALTRLREMTGLSAVKDTVEDLVNLVETNRKRAMAGLPTPPIGHHAVFTGPPGTGKTTVARLYGELLAELGVLPTGQLVEVSRADLVGKYIGHTARQTREAFERALGGVLFVDEAYTLTSAGGNDFGQEAVDTLVKLMEDHRDDVVVIVAGYTGEMREFLASNAGLGSRFARTVVFTDYAPAELVDIVTRSAADNGYDCGPDLLTALHEHFAAIPHDRSFGNARYARRLLESAMTRQAGRITRLDTPTLDDLRLLRAEDLPVPVG</sequence>
<dbReference type="SUPFAM" id="SSF52540">
    <property type="entry name" value="P-loop containing nucleoside triphosphate hydrolases"/>
    <property type="match status" value="2"/>
</dbReference>
<dbReference type="Gene3D" id="2.160.20.10">
    <property type="entry name" value="Single-stranded right-handed beta-helix, Pectin lyase-like"/>
    <property type="match status" value="2"/>
</dbReference>
<gene>
    <name evidence="5" type="ORF">ACFSYJ_24845</name>
</gene>
<evidence type="ECO:0000313" key="5">
    <source>
        <dbReference type="EMBL" id="MFD2461859.1"/>
    </source>
</evidence>
<accession>A0ABW5GM23</accession>
<dbReference type="InterPro" id="IPR006626">
    <property type="entry name" value="PbH1"/>
</dbReference>
<dbReference type="Pfam" id="PF13229">
    <property type="entry name" value="Beta_helix"/>
    <property type="match status" value="2"/>
</dbReference>
<dbReference type="PANTHER" id="PTHR43392">
    <property type="entry name" value="AAA-TYPE ATPASE FAMILY PROTEIN / ANKYRIN REPEAT FAMILY PROTEIN"/>
    <property type="match status" value="1"/>
</dbReference>
<keyword evidence="6" id="KW-1185">Reference proteome</keyword>
<evidence type="ECO:0000256" key="1">
    <source>
        <dbReference type="ARBA" id="ARBA00010378"/>
    </source>
</evidence>
<dbReference type="RefSeq" id="WP_345390865.1">
    <property type="nucleotide sequence ID" value="NZ_BAABHG010000004.1"/>
</dbReference>
<dbReference type="EMBL" id="JBHUKU010000014">
    <property type="protein sequence ID" value="MFD2461859.1"/>
    <property type="molecule type" value="Genomic_DNA"/>
</dbReference>
<reference evidence="6" key="1">
    <citation type="journal article" date="2019" name="Int. J. Syst. Evol. Microbiol.">
        <title>The Global Catalogue of Microorganisms (GCM) 10K type strain sequencing project: providing services to taxonomists for standard genome sequencing and annotation.</title>
        <authorList>
            <consortium name="The Broad Institute Genomics Platform"/>
            <consortium name="The Broad Institute Genome Sequencing Center for Infectious Disease"/>
            <person name="Wu L."/>
            <person name="Ma J."/>
        </authorList>
    </citation>
    <scope>NUCLEOTIDE SEQUENCE [LARGE SCALE GENOMIC DNA]</scope>
    <source>
        <strain evidence="6">CGMCC 4.7643</strain>
    </source>
</reference>
<feature type="domain" description="AAA+ ATPase" evidence="4">
    <location>
        <begin position="578"/>
        <end position="719"/>
    </location>
</feature>
<protein>
    <submittedName>
        <fullName evidence="5">Right-handed parallel beta-helix repeat-containing protein</fullName>
    </submittedName>
</protein>
<dbReference type="SUPFAM" id="SSF51126">
    <property type="entry name" value="Pectin lyase-like"/>
    <property type="match status" value="3"/>
</dbReference>
<name>A0ABW5GM23_9PSEU</name>
<comment type="similarity">
    <text evidence="1">Belongs to the CbxX/CfxQ family.</text>
</comment>
<dbReference type="Gene3D" id="3.40.50.300">
    <property type="entry name" value="P-loop containing nucleotide triphosphate hydrolases"/>
    <property type="match status" value="2"/>
</dbReference>
<dbReference type="PRINTS" id="PR00819">
    <property type="entry name" value="CBXCFQXSUPER"/>
</dbReference>
<dbReference type="InterPro" id="IPR011050">
    <property type="entry name" value="Pectin_lyase_fold/virulence"/>
</dbReference>
<dbReference type="CDD" id="cd00009">
    <property type="entry name" value="AAA"/>
    <property type="match status" value="2"/>
</dbReference>
<comment type="caution">
    <text evidence="5">The sequence shown here is derived from an EMBL/GenBank/DDBJ whole genome shotgun (WGS) entry which is preliminary data.</text>
</comment>
<dbReference type="InterPro" id="IPR041627">
    <property type="entry name" value="AAA_lid_6"/>
</dbReference>
<organism evidence="5 6">
    <name type="scientific">Amycolatopsis samaneae</name>
    <dbReference type="NCBI Taxonomy" id="664691"/>
    <lineage>
        <taxon>Bacteria</taxon>
        <taxon>Bacillati</taxon>
        <taxon>Actinomycetota</taxon>
        <taxon>Actinomycetes</taxon>
        <taxon>Pseudonocardiales</taxon>
        <taxon>Pseudonocardiaceae</taxon>
        <taxon>Amycolatopsis</taxon>
    </lineage>
</organism>
<dbReference type="Gene3D" id="1.10.8.60">
    <property type="match status" value="2"/>
</dbReference>
<evidence type="ECO:0000313" key="6">
    <source>
        <dbReference type="Proteomes" id="UP001597419"/>
    </source>
</evidence>
<dbReference type="InterPro" id="IPR027417">
    <property type="entry name" value="P-loop_NTPase"/>
</dbReference>
<dbReference type="Pfam" id="PF00004">
    <property type="entry name" value="AAA"/>
    <property type="match status" value="2"/>
</dbReference>
<dbReference type="PANTHER" id="PTHR43392:SF2">
    <property type="entry name" value="AAA-TYPE ATPASE FAMILY PROTEIN _ ANKYRIN REPEAT FAMILY PROTEIN"/>
    <property type="match status" value="1"/>
</dbReference>
<evidence type="ECO:0000256" key="3">
    <source>
        <dbReference type="ARBA" id="ARBA00022840"/>
    </source>
</evidence>
<dbReference type="InterPro" id="IPR003959">
    <property type="entry name" value="ATPase_AAA_core"/>
</dbReference>
<dbReference type="SMART" id="SM00710">
    <property type="entry name" value="PbH1"/>
    <property type="match status" value="13"/>
</dbReference>